<evidence type="ECO:0000313" key="3">
    <source>
        <dbReference type="Proteomes" id="UP000244168"/>
    </source>
</evidence>
<keyword evidence="1" id="KW-1133">Transmembrane helix</keyword>
<name>A0A2T5JCE8_9SPHI</name>
<protein>
    <submittedName>
        <fullName evidence="2">Uncharacterized protein</fullName>
    </submittedName>
</protein>
<keyword evidence="1" id="KW-0472">Membrane</keyword>
<comment type="caution">
    <text evidence="2">The sequence shown here is derived from an EMBL/GenBank/DDBJ whole genome shotgun (WGS) entry which is preliminary data.</text>
</comment>
<keyword evidence="3" id="KW-1185">Reference proteome</keyword>
<gene>
    <name evidence="2" type="ORF">C8P68_102262</name>
</gene>
<keyword evidence="1" id="KW-0812">Transmembrane</keyword>
<evidence type="ECO:0000313" key="2">
    <source>
        <dbReference type="EMBL" id="PTQ99438.1"/>
    </source>
</evidence>
<sequence length="67" mass="6808">MKNIGLFIAFVGMAIVGGSLVLTPQHAFNPVDSDAGLGAAAAYFFGGILVFGAGVVMYANSVMPKSK</sequence>
<dbReference type="RefSeq" id="WP_107827366.1">
    <property type="nucleotide sequence ID" value="NZ_CP160205.1"/>
</dbReference>
<feature type="transmembrane region" description="Helical" evidence="1">
    <location>
        <begin position="37"/>
        <end position="59"/>
    </location>
</feature>
<organism evidence="2 3">
    <name type="scientific">Mucilaginibacter yixingensis</name>
    <dbReference type="NCBI Taxonomy" id="1295612"/>
    <lineage>
        <taxon>Bacteria</taxon>
        <taxon>Pseudomonadati</taxon>
        <taxon>Bacteroidota</taxon>
        <taxon>Sphingobacteriia</taxon>
        <taxon>Sphingobacteriales</taxon>
        <taxon>Sphingobacteriaceae</taxon>
        <taxon>Mucilaginibacter</taxon>
    </lineage>
</organism>
<reference evidence="2 3" key="1">
    <citation type="submission" date="2018-04" db="EMBL/GenBank/DDBJ databases">
        <title>Genomic Encyclopedia of Archaeal and Bacterial Type Strains, Phase II (KMG-II): from individual species to whole genera.</title>
        <authorList>
            <person name="Goeker M."/>
        </authorList>
    </citation>
    <scope>NUCLEOTIDE SEQUENCE [LARGE SCALE GENOMIC DNA]</scope>
    <source>
        <strain evidence="2 3">DSM 26809</strain>
    </source>
</reference>
<evidence type="ECO:0000256" key="1">
    <source>
        <dbReference type="SAM" id="Phobius"/>
    </source>
</evidence>
<proteinExistence type="predicted"/>
<dbReference type="EMBL" id="QAOQ01000002">
    <property type="protein sequence ID" value="PTQ99438.1"/>
    <property type="molecule type" value="Genomic_DNA"/>
</dbReference>
<accession>A0A2T5JCE8</accession>
<dbReference type="Proteomes" id="UP000244168">
    <property type="component" value="Unassembled WGS sequence"/>
</dbReference>
<dbReference type="AlphaFoldDB" id="A0A2T5JCE8"/>